<accession>A0A853EVB4</accession>
<evidence type="ECO:0000313" key="2">
    <source>
        <dbReference type="EMBL" id="NYS93734.1"/>
    </source>
</evidence>
<feature type="compositionally biased region" description="Pro residues" evidence="1">
    <location>
        <begin position="660"/>
        <end position="675"/>
    </location>
</feature>
<dbReference type="EMBL" id="JACBYE010000019">
    <property type="protein sequence ID" value="NYS93734.1"/>
    <property type="molecule type" value="Genomic_DNA"/>
</dbReference>
<feature type="compositionally biased region" description="Low complexity" evidence="1">
    <location>
        <begin position="630"/>
        <end position="639"/>
    </location>
</feature>
<protein>
    <recommendedName>
        <fullName evidence="4">Tox-REase-5 domain-containing protein</fullName>
    </recommendedName>
</protein>
<feature type="compositionally biased region" description="Pro residues" evidence="1">
    <location>
        <begin position="535"/>
        <end position="555"/>
    </location>
</feature>
<name>A0A853EVB4_9MICO</name>
<gene>
    <name evidence="2" type="ORF">HZZ10_09400</name>
</gene>
<evidence type="ECO:0008006" key="4">
    <source>
        <dbReference type="Google" id="ProtNLM"/>
    </source>
</evidence>
<evidence type="ECO:0000313" key="3">
    <source>
        <dbReference type="Proteomes" id="UP000561011"/>
    </source>
</evidence>
<comment type="caution">
    <text evidence="2">The sequence shown here is derived from an EMBL/GenBank/DDBJ whole genome shotgun (WGS) entry which is preliminary data.</text>
</comment>
<dbReference type="Proteomes" id="UP000561011">
    <property type="component" value="Unassembled WGS sequence"/>
</dbReference>
<proteinExistence type="predicted"/>
<dbReference type="PANTHER" id="PTHR48148:SF3">
    <property type="entry name" value="KERATINOCYTE PROLINE-RICH PROTEIN"/>
    <property type="match status" value="1"/>
</dbReference>
<keyword evidence="3" id="KW-1185">Reference proteome</keyword>
<feature type="compositionally biased region" description="Pro residues" evidence="1">
    <location>
        <begin position="509"/>
        <end position="518"/>
    </location>
</feature>
<feature type="compositionally biased region" description="Low complexity" evidence="1">
    <location>
        <begin position="519"/>
        <end position="534"/>
    </location>
</feature>
<dbReference type="PANTHER" id="PTHR48148">
    <property type="entry name" value="KERATINOCYTE PROLINE-RICH PROTEIN"/>
    <property type="match status" value="1"/>
</dbReference>
<dbReference type="RefSeq" id="WP_179913302.1">
    <property type="nucleotide sequence ID" value="NZ_JACBYE010000019.1"/>
</dbReference>
<sequence length="971" mass="100326">MTTTPTMCVNDGGLINPDAFPARASDLDTGAITGSATSIRAMATTVHDETSSIDTTWAGLSGSYEAPEQEQVYALMTPAVTSATELKTAFDAAAGHLDTYAGVLDGIKSRLSTFETTAADFRAEVINGVETIAAESNEANVEDYAEWAFQWVPGVEQRTVTVPWYEDSATVERNQKLLEEYAGLLEEISTAATQCANDINALVQNSCVAPVEAIPAEAFNNPEMPMPWGESRDEDRNCPESVGHGAANFGIGIAEGAGMLVLGYNPENGEFFQGEAWGQAWGGLGNLAGSLVLATTPAATIANIMAATGNGNAFTDFMYDRQKVVAGTVGSMIGFDIENPDDPWHKWKEDGVATGTESILNVGTFFIPGAGQVGAGLKVGSASAKVAKIAAVGADFLIPGGSWVVKGGVRVATGLSDLLKVADNGVPGLGATTQVGVNGVKLSPTALINAIDDVPVSQATPPPSSSIVPSGGGPGTTAPPSVLPDVSGPASRPGPSIDDVAPGGRGPEPTTPADPAPAAPGAQDGTQPPSGGRPEPTPAPETTPAPEAGPRPEPAPEAGLTPEPAPAPEAGPSPAPVPETGPAPEGTPAPEAGPAPEGTPAPEAGPSPAPAPEPGAAPEPGVDPNPVPEAGPEAGPVPETTEPGGAPVQPAPEAGTPAPDAGPSPETPRPEPTPGGQPYDPEAPVRDTSDQSQAPGRPTQADVDEALRNAPVDEHGRPVDHRDGEPLRGDNANGSRGWHMKWDPDGQQWIAENPGNPTTPSGVPESALGPQAGDTGLGTVESPRVYHYDHPAAQFADAPQPDALDLTEITPGEKYTVGTVEHMHSRWSEYLASHTDDAMSWDSWRDMYVRNIGHLPRGTAFEQAYFDVRDLDATEWSRNTTIDTAFEGSGIDIDIDRNYDGLNPSETLALEMKSGSTIDPAQLAKDKKLVAEYGWDVHYVFGSQPSPSTIQQLADAGVTYEVFHSVPVARP</sequence>
<organism evidence="2 3">
    <name type="scientific">Sanguibacter inulinus</name>
    <dbReference type="NCBI Taxonomy" id="60922"/>
    <lineage>
        <taxon>Bacteria</taxon>
        <taxon>Bacillati</taxon>
        <taxon>Actinomycetota</taxon>
        <taxon>Actinomycetes</taxon>
        <taxon>Micrococcales</taxon>
        <taxon>Sanguibacteraceae</taxon>
        <taxon>Sanguibacter</taxon>
    </lineage>
</organism>
<feature type="region of interest" description="Disordered" evidence="1">
    <location>
        <begin position="456"/>
        <end position="776"/>
    </location>
</feature>
<reference evidence="2 3" key="1">
    <citation type="submission" date="2020-07" db="EMBL/GenBank/DDBJ databases">
        <title>MOT database genomes.</title>
        <authorList>
            <person name="Joseph S."/>
            <person name="Aduse-Opoku J."/>
            <person name="Hashim A."/>
            <person name="Wade W."/>
            <person name="Curtis M."/>
        </authorList>
    </citation>
    <scope>NUCLEOTIDE SEQUENCE [LARGE SCALE GENOMIC DNA]</scope>
    <source>
        <strain evidence="2 3">DSM 100099</strain>
    </source>
</reference>
<feature type="compositionally biased region" description="Pro residues" evidence="1">
    <location>
        <begin position="563"/>
        <end position="629"/>
    </location>
</feature>
<dbReference type="AlphaFoldDB" id="A0A853EVB4"/>
<evidence type="ECO:0000256" key="1">
    <source>
        <dbReference type="SAM" id="MobiDB-lite"/>
    </source>
</evidence>
<feature type="compositionally biased region" description="Basic and acidic residues" evidence="1">
    <location>
        <begin position="705"/>
        <end position="728"/>
    </location>
</feature>